<evidence type="ECO:0000256" key="1">
    <source>
        <dbReference type="SAM" id="Phobius"/>
    </source>
</evidence>
<dbReference type="EMBL" id="RDQH01000333">
    <property type="protein sequence ID" value="RXH92998.1"/>
    <property type="molecule type" value="Genomic_DNA"/>
</dbReference>
<keyword evidence="3" id="KW-1185">Reference proteome</keyword>
<reference evidence="2 3" key="1">
    <citation type="submission" date="2018-10" db="EMBL/GenBank/DDBJ databases">
        <title>A high-quality apple genome assembly.</title>
        <authorList>
            <person name="Hu J."/>
        </authorList>
    </citation>
    <scope>NUCLEOTIDE SEQUENCE [LARGE SCALE GENOMIC DNA]</scope>
    <source>
        <strain evidence="3">cv. HFTH1</strain>
        <tissue evidence="2">Young leaf</tissue>
    </source>
</reference>
<gene>
    <name evidence="2" type="ORF">DVH24_013574</name>
</gene>
<feature type="transmembrane region" description="Helical" evidence="1">
    <location>
        <begin position="66"/>
        <end position="84"/>
    </location>
</feature>
<keyword evidence="1" id="KW-1133">Transmembrane helix</keyword>
<accession>A0A498JB93</accession>
<proteinExistence type="predicted"/>
<keyword evidence="1" id="KW-0472">Membrane</keyword>
<evidence type="ECO:0000313" key="3">
    <source>
        <dbReference type="Proteomes" id="UP000290289"/>
    </source>
</evidence>
<evidence type="ECO:0000313" key="2">
    <source>
        <dbReference type="EMBL" id="RXH92998.1"/>
    </source>
</evidence>
<comment type="caution">
    <text evidence="2">The sequence shown here is derived from an EMBL/GenBank/DDBJ whole genome shotgun (WGS) entry which is preliminary data.</text>
</comment>
<name>A0A498JB93_MALDO</name>
<protein>
    <submittedName>
        <fullName evidence="2">Uncharacterized protein</fullName>
    </submittedName>
</protein>
<dbReference type="AlphaFoldDB" id="A0A498JB93"/>
<dbReference type="Proteomes" id="UP000290289">
    <property type="component" value="Chromosome 7"/>
</dbReference>
<keyword evidence="1" id="KW-0812">Transmembrane</keyword>
<sequence>MNGSPAVWHECDSPFNWIGNPWNEHAFSYSLHVATMFEWVQTFCTNTAVGVRTGDDDHKTKMRARFLWSTALMLLLVGNQYIMLLEQEELMEICYGSRDGGAAMSNKDVNGKAVRKHRKVKEWARNIET</sequence>
<organism evidence="2 3">
    <name type="scientific">Malus domestica</name>
    <name type="common">Apple</name>
    <name type="synonym">Pyrus malus</name>
    <dbReference type="NCBI Taxonomy" id="3750"/>
    <lineage>
        <taxon>Eukaryota</taxon>
        <taxon>Viridiplantae</taxon>
        <taxon>Streptophyta</taxon>
        <taxon>Embryophyta</taxon>
        <taxon>Tracheophyta</taxon>
        <taxon>Spermatophyta</taxon>
        <taxon>Magnoliopsida</taxon>
        <taxon>eudicotyledons</taxon>
        <taxon>Gunneridae</taxon>
        <taxon>Pentapetalae</taxon>
        <taxon>rosids</taxon>
        <taxon>fabids</taxon>
        <taxon>Rosales</taxon>
        <taxon>Rosaceae</taxon>
        <taxon>Amygdaloideae</taxon>
        <taxon>Maleae</taxon>
        <taxon>Malus</taxon>
    </lineage>
</organism>